<keyword evidence="2" id="KW-1185">Reference proteome</keyword>
<organism evidence="1 2">
    <name type="scientific">Desulfonema magnum</name>
    <dbReference type="NCBI Taxonomy" id="45655"/>
    <lineage>
        <taxon>Bacteria</taxon>
        <taxon>Pseudomonadati</taxon>
        <taxon>Thermodesulfobacteriota</taxon>
        <taxon>Desulfobacteria</taxon>
        <taxon>Desulfobacterales</taxon>
        <taxon>Desulfococcaceae</taxon>
        <taxon>Desulfonema</taxon>
    </lineage>
</organism>
<evidence type="ECO:0000313" key="2">
    <source>
        <dbReference type="Proteomes" id="UP000663722"/>
    </source>
</evidence>
<sequence length="41" mass="5077">MKKRRCLCYFICMNTESCYKSEYYGGFKDYFCLLLHFNPLF</sequence>
<gene>
    <name evidence="1" type="ORF">dnm_002790</name>
</gene>
<reference evidence="1" key="1">
    <citation type="journal article" date="2021" name="Microb. Physiol.">
        <title>Proteogenomic Insights into the Physiology of Marine, Sulfate-Reducing, Filamentous Desulfonema limicola and Desulfonema magnum.</title>
        <authorList>
            <person name="Schnaars V."/>
            <person name="Wohlbrand L."/>
            <person name="Scheve S."/>
            <person name="Hinrichs C."/>
            <person name="Reinhardt R."/>
            <person name="Rabus R."/>
        </authorList>
    </citation>
    <scope>NUCLEOTIDE SEQUENCE</scope>
    <source>
        <strain evidence="1">4be13</strain>
    </source>
</reference>
<dbReference type="AlphaFoldDB" id="A0A975GK98"/>
<dbReference type="EMBL" id="CP061800">
    <property type="protein sequence ID" value="QTA84285.1"/>
    <property type="molecule type" value="Genomic_DNA"/>
</dbReference>
<protein>
    <submittedName>
        <fullName evidence="1">Uncharacterized protein</fullName>
    </submittedName>
</protein>
<dbReference type="Proteomes" id="UP000663722">
    <property type="component" value="Chromosome"/>
</dbReference>
<evidence type="ECO:0000313" key="1">
    <source>
        <dbReference type="EMBL" id="QTA84285.1"/>
    </source>
</evidence>
<proteinExistence type="predicted"/>
<accession>A0A975GK98</accession>
<name>A0A975GK98_9BACT</name>
<dbReference type="KEGG" id="dmm:dnm_002790"/>